<proteinExistence type="inferred from homology"/>
<feature type="domain" description="Lipocalin/cytosolic fatty-acid binding" evidence="5">
    <location>
        <begin position="39"/>
        <end position="172"/>
    </location>
</feature>
<comment type="similarity">
    <text evidence="1 3">Belongs to the calycin superfamily. Lipocalin family.</text>
</comment>
<dbReference type="InterPro" id="IPR022271">
    <property type="entry name" value="Lipocalin_ApoD"/>
</dbReference>
<dbReference type="GO" id="GO:0005737">
    <property type="term" value="C:cytoplasm"/>
    <property type="evidence" value="ECO:0007669"/>
    <property type="project" value="TreeGrafter"/>
</dbReference>
<dbReference type="PANTHER" id="PTHR10612:SF34">
    <property type="entry name" value="APOLIPOPROTEIN D"/>
    <property type="match status" value="1"/>
</dbReference>
<dbReference type="InterPro" id="IPR012674">
    <property type="entry name" value="Calycin"/>
</dbReference>
<feature type="chain" id="PRO_5045232040" evidence="4">
    <location>
        <begin position="16"/>
        <end position="192"/>
    </location>
</feature>
<dbReference type="OrthoDB" id="565904at2759"/>
<dbReference type="PANTHER" id="PTHR10612">
    <property type="entry name" value="APOLIPOPROTEIN D"/>
    <property type="match status" value="1"/>
</dbReference>
<accession>A0A6J1N1A0</accession>
<dbReference type="InterPro" id="IPR003057">
    <property type="entry name" value="Invtbrt_color"/>
</dbReference>
<reference evidence="7" key="1">
    <citation type="submission" date="2025-08" db="UniProtKB">
        <authorList>
            <consortium name="RefSeq"/>
        </authorList>
    </citation>
    <scope>IDENTIFICATION</scope>
</reference>
<organism evidence="6 7">
    <name type="scientific">Bicyclus anynana</name>
    <name type="common">Squinting bush brown butterfly</name>
    <dbReference type="NCBI Taxonomy" id="110368"/>
    <lineage>
        <taxon>Eukaryota</taxon>
        <taxon>Metazoa</taxon>
        <taxon>Ecdysozoa</taxon>
        <taxon>Arthropoda</taxon>
        <taxon>Hexapoda</taxon>
        <taxon>Insecta</taxon>
        <taxon>Pterygota</taxon>
        <taxon>Neoptera</taxon>
        <taxon>Endopterygota</taxon>
        <taxon>Lepidoptera</taxon>
        <taxon>Glossata</taxon>
        <taxon>Ditrysia</taxon>
        <taxon>Papilionoidea</taxon>
        <taxon>Nymphalidae</taxon>
        <taxon>Satyrinae</taxon>
        <taxon>Satyrini</taxon>
        <taxon>Mycalesina</taxon>
        <taxon>Bicyclus</taxon>
    </lineage>
</organism>
<dbReference type="AlphaFoldDB" id="A0A6J1N1A0"/>
<keyword evidence="2" id="KW-1015">Disulfide bond</keyword>
<dbReference type="GO" id="GO:0006629">
    <property type="term" value="P:lipid metabolic process"/>
    <property type="evidence" value="ECO:0007669"/>
    <property type="project" value="TreeGrafter"/>
</dbReference>
<dbReference type="Gene3D" id="2.40.128.20">
    <property type="match status" value="1"/>
</dbReference>
<dbReference type="KEGG" id="bany:112046435"/>
<protein>
    <submittedName>
        <fullName evidence="7">Bilin-binding protein</fullName>
    </submittedName>
</protein>
<evidence type="ECO:0000256" key="1">
    <source>
        <dbReference type="ARBA" id="ARBA00006889"/>
    </source>
</evidence>
<dbReference type="Pfam" id="PF00061">
    <property type="entry name" value="Lipocalin"/>
    <property type="match status" value="1"/>
</dbReference>
<evidence type="ECO:0000259" key="5">
    <source>
        <dbReference type="Pfam" id="PF00061"/>
    </source>
</evidence>
<dbReference type="SUPFAM" id="SSF50814">
    <property type="entry name" value="Lipocalins"/>
    <property type="match status" value="1"/>
</dbReference>
<name>A0A6J1N1A0_BICAN</name>
<dbReference type="GO" id="GO:0000302">
    <property type="term" value="P:response to reactive oxygen species"/>
    <property type="evidence" value="ECO:0007669"/>
    <property type="project" value="TreeGrafter"/>
</dbReference>
<dbReference type="GO" id="GO:0031409">
    <property type="term" value="F:pigment binding"/>
    <property type="evidence" value="ECO:0007669"/>
    <property type="project" value="InterPro"/>
</dbReference>
<dbReference type="Proteomes" id="UP001652582">
    <property type="component" value="Chromosome 21"/>
</dbReference>
<evidence type="ECO:0000256" key="4">
    <source>
        <dbReference type="SAM" id="SignalP"/>
    </source>
</evidence>
<gene>
    <name evidence="7" type="primary">LOC112046435</name>
</gene>
<evidence type="ECO:0000313" key="6">
    <source>
        <dbReference type="Proteomes" id="UP001652582"/>
    </source>
</evidence>
<dbReference type="GeneID" id="112046435"/>
<dbReference type="InterPro" id="IPR000566">
    <property type="entry name" value="Lipocln_cytosolic_FA-bd_dom"/>
</dbReference>
<dbReference type="PIRSF" id="PIRSF036893">
    <property type="entry name" value="Lipocalin_ApoD"/>
    <property type="match status" value="1"/>
</dbReference>
<evidence type="ECO:0000256" key="2">
    <source>
        <dbReference type="ARBA" id="ARBA00023157"/>
    </source>
</evidence>
<evidence type="ECO:0000313" key="7">
    <source>
        <dbReference type="RefSeq" id="XP_023938818.2"/>
    </source>
</evidence>
<dbReference type="RefSeq" id="XP_023938818.2">
    <property type="nucleotide sequence ID" value="XM_024083050.2"/>
</dbReference>
<keyword evidence="6" id="KW-1185">Reference proteome</keyword>
<dbReference type="PRINTS" id="PR01273">
    <property type="entry name" value="INVTBRTCOLOR"/>
</dbReference>
<sequence>MIAFVLLALVASASAGVFVNDVCPDVKPVENFDFKAFGSGKWYELAKYPNKVETGGVCGWAEYVLNGDVFSITNYDVSKNKLRLITGSGKLRDDAGTSGRMIFSYPYGAGGSISEHKVYALYSDDKTTVLYYCQENADKKTREDYSWIFSRSKTFEGNSKASVEKYINDNTFLDYGKFAWTDFSDDACKYEA</sequence>
<feature type="signal peptide" evidence="4">
    <location>
        <begin position="1"/>
        <end position="15"/>
    </location>
</feature>
<keyword evidence="4" id="KW-0732">Signal</keyword>
<evidence type="ECO:0000256" key="3">
    <source>
        <dbReference type="PIRNR" id="PIRNR036893"/>
    </source>
</evidence>